<evidence type="ECO:0000256" key="5">
    <source>
        <dbReference type="ARBA" id="ARBA00022989"/>
    </source>
</evidence>
<dbReference type="InterPro" id="IPR010065">
    <property type="entry name" value="AA_ABC_transptr_permease_3TM"/>
</dbReference>
<dbReference type="GO" id="GO:0022857">
    <property type="term" value="F:transmembrane transporter activity"/>
    <property type="evidence" value="ECO:0007669"/>
    <property type="project" value="InterPro"/>
</dbReference>
<dbReference type="InterPro" id="IPR043429">
    <property type="entry name" value="ArtM/GltK/GlnP/TcyL/YhdX-like"/>
</dbReference>
<comment type="similarity">
    <text evidence="7">Belongs to the binding-protein-dependent transport system permease family.</text>
</comment>
<feature type="domain" description="ABC transmembrane type-1" evidence="9">
    <location>
        <begin position="68"/>
        <end position="257"/>
    </location>
</feature>
<dbReference type="CDD" id="cd06261">
    <property type="entry name" value="TM_PBP2"/>
    <property type="match status" value="1"/>
</dbReference>
<gene>
    <name evidence="10" type="ORF">D5H78_09665</name>
</gene>
<name>A0A3A3Z016_9ACTN</name>
<reference evidence="10 11" key="1">
    <citation type="submission" date="2018-09" db="EMBL/GenBank/DDBJ databases">
        <title>YIM 75000 draft genome.</title>
        <authorList>
            <person name="Tang S."/>
            <person name="Feng Y."/>
        </authorList>
    </citation>
    <scope>NUCLEOTIDE SEQUENCE [LARGE SCALE GENOMIC DNA]</scope>
    <source>
        <strain evidence="10 11">YIM 75000</strain>
    </source>
</reference>
<protein>
    <submittedName>
        <fullName evidence="10">Amino acid ABC transporter permease</fullName>
    </submittedName>
</protein>
<evidence type="ECO:0000313" key="11">
    <source>
        <dbReference type="Proteomes" id="UP000265614"/>
    </source>
</evidence>
<evidence type="ECO:0000256" key="2">
    <source>
        <dbReference type="ARBA" id="ARBA00022448"/>
    </source>
</evidence>
<evidence type="ECO:0000256" key="4">
    <source>
        <dbReference type="ARBA" id="ARBA00022692"/>
    </source>
</evidence>
<evidence type="ECO:0000256" key="3">
    <source>
        <dbReference type="ARBA" id="ARBA00022475"/>
    </source>
</evidence>
<dbReference type="PROSITE" id="PS50928">
    <property type="entry name" value="ABC_TM1"/>
    <property type="match status" value="1"/>
</dbReference>
<dbReference type="EMBL" id="QZEZ01000003">
    <property type="protein sequence ID" value="RJK96473.1"/>
    <property type="molecule type" value="Genomic_DNA"/>
</dbReference>
<evidence type="ECO:0000256" key="1">
    <source>
        <dbReference type="ARBA" id="ARBA00004651"/>
    </source>
</evidence>
<sequence length="299" mass="31899">MSTSTLYDVAGPRTRRRILVGSLVGTALLAVLVALAVQRLAANDQFDPELYEPFFQEPQLYDRLLTGILGTLEAAGYALVLALVLGTVLAAGRLSSTPLLRVPSRLVVEFFRGVPLLLLIFFFYLGFPRAFGINLPSLWALVFGLTLYNGAVIAEIIRAGVLSLPRGQREAGVAIGMSDGQVMRTILLPQAFRTMLPALISQLVVLLKDTSLGFIIVYGELLRIGQQLIQFFDNPVQMSVVLAAIYITINALLSRLATYVEGRQRRGRGGGPSAAAPAPAPGGDRAPSTVGLGPGPGQG</sequence>
<dbReference type="GO" id="GO:0006865">
    <property type="term" value="P:amino acid transport"/>
    <property type="evidence" value="ECO:0007669"/>
    <property type="project" value="TreeGrafter"/>
</dbReference>
<dbReference type="PANTHER" id="PTHR30614:SF21">
    <property type="entry name" value="AMINO ACID ABC TRANSPORTER PERMEASE"/>
    <property type="match status" value="1"/>
</dbReference>
<dbReference type="RefSeq" id="WP_119950230.1">
    <property type="nucleotide sequence ID" value="NZ_QZEZ01000003.1"/>
</dbReference>
<dbReference type="InterPro" id="IPR000515">
    <property type="entry name" value="MetI-like"/>
</dbReference>
<feature type="transmembrane region" description="Helical" evidence="7">
    <location>
        <begin position="74"/>
        <end position="94"/>
    </location>
</feature>
<dbReference type="Proteomes" id="UP000265614">
    <property type="component" value="Unassembled WGS sequence"/>
</dbReference>
<dbReference type="NCBIfam" id="TIGR01726">
    <property type="entry name" value="HEQRo_perm_3TM"/>
    <property type="match status" value="1"/>
</dbReference>
<dbReference type="PANTHER" id="PTHR30614">
    <property type="entry name" value="MEMBRANE COMPONENT OF AMINO ACID ABC TRANSPORTER"/>
    <property type="match status" value="1"/>
</dbReference>
<comment type="subcellular location">
    <subcellularLocation>
        <location evidence="1 7">Cell membrane</location>
        <topology evidence="1 7">Multi-pass membrane protein</topology>
    </subcellularLocation>
</comment>
<feature type="compositionally biased region" description="Low complexity" evidence="8">
    <location>
        <begin position="273"/>
        <end position="287"/>
    </location>
</feature>
<feature type="region of interest" description="Disordered" evidence="8">
    <location>
        <begin position="264"/>
        <end position="299"/>
    </location>
</feature>
<keyword evidence="6 7" id="KW-0472">Membrane</keyword>
<feature type="transmembrane region" description="Helical" evidence="7">
    <location>
        <begin position="106"/>
        <end position="126"/>
    </location>
</feature>
<dbReference type="InterPro" id="IPR035906">
    <property type="entry name" value="MetI-like_sf"/>
</dbReference>
<keyword evidence="2 7" id="KW-0813">Transport</keyword>
<dbReference type="OrthoDB" id="4543034at2"/>
<evidence type="ECO:0000256" key="6">
    <source>
        <dbReference type="ARBA" id="ARBA00023136"/>
    </source>
</evidence>
<feature type="transmembrane region" description="Helical" evidence="7">
    <location>
        <begin position="138"/>
        <end position="157"/>
    </location>
</feature>
<feature type="transmembrane region" description="Helical" evidence="7">
    <location>
        <begin position="238"/>
        <end position="258"/>
    </location>
</feature>
<keyword evidence="3" id="KW-1003">Cell membrane</keyword>
<comment type="caution">
    <text evidence="10">The sequence shown here is derived from an EMBL/GenBank/DDBJ whole genome shotgun (WGS) entry which is preliminary data.</text>
</comment>
<feature type="transmembrane region" description="Helical" evidence="7">
    <location>
        <begin position="196"/>
        <end position="218"/>
    </location>
</feature>
<evidence type="ECO:0000259" key="9">
    <source>
        <dbReference type="PROSITE" id="PS50928"/>
    </source>
</evidence>
<dbReference type="SUPFAM" id="SSF161098">
    <property type="entry name" value="MetI-like"/>
    <property type="match status" value="1"/>
</dbReference>
<keyword evidence="11" id="KW-1185">Reference proteome</keyword>
<dbReference type="GO" id="GO:0043190">
    <property type="term" value="C:ATP-binding cassette (ABC) transporter complex"/>
    <property type="evidence" value="ECO:0007669"/>
    <property type="project" value="InterPro"/>
</dbReference>
<evidence type="ECO:0000256" key="8">
    <source>
        <dbReference type="SAM" id="MobiDB-lite"/>
    </source>
</evidence>
<keyword evidence="4 7" id="KW-0812">Transmembrane</keyword>
<evidence type="ECO:0000313" key="10">
    <source>
        <dbReference type="EMBL" id="RJK96473.1"/>
    </source>
</evidence>
<evidence type="ECO:0000256" key="7">
    <source>
        <dbReference type="RuleBase" id="RU363032"/>
    </source>
</evidence>
<dbReference type="Pfam" id="PF00528">
    <property type="entry name" value="BPD_transp_1"/>
    <property type="match status" value="1"/>
</dbReference>
<accession>A0A3A3Z016</accession>
<keyword evidence="5 7" id="KW-1133">Transmembrane helix</keyword>
<dbReference type="AlphaFoldDB" id="A0A3A3Z016"/>
<proteinExistence type="inferred from homology"/>
<organism evidence="10 11">
    <name type="scientific">Vallicoccus soli</name>
    <dbReference type="NCBI Taxonomy" id="2339232"/>
    <lineage>
        <taxon>Bacteria</taxon>
        <taxon>Bacillati</taxon>
        <taxon>Actinomycetota</taxon>
        <taxon>Actinomycetes</taxon>
        <taxon>Motilibacterales</taxon>
        <taxon>Vallicoccaceae</taxon>
        <taxon>Vallicoccus</taxon>
    </lineage>
</organism>
<dbReference type="Gene3D" id="1.10.3720.10">
    <property type="entry name" value="MetI-like"/>
    <property type="match status" value="1"/>
</dbReference>
<feature type="transmembrane region" description="Helical" evidence="7">
    <location>
        <begin position="18"/>
        <end position="37"/>
    </location>
</feature>